<dbReference type="InterPro" id="IPR020845">
    <property type="entry name" value="AMP-binding_CS"/>
</dbReference>
<dbReference type="PANTHER" id="PTHR43767">
    <property type="entry name" value="LONG-CHAIN-FATTY-ACID--COA LIGASE"/>
    <property type="match status" value="1"/>
</dbReference>
<dbReference type="SUPFAM" id="SSF56801">
    <property type="entry name" value="Acetyl-CoA synthetase-like"/>
    <property type="match status" value="1"/>
</dbReference>
<sequence length="538" mass="59502">MSLNVPPSVLDRYRAIEQAELPATLLELLARAERLFGDACAIDFFERGNAMSFRDLARTVRRLASGLLGAGFVRGDHVAVLLPNRIEYAVTWLALAQIGAVMVPLVYGSTEREVSYFLADGDVTGLVIDHGLMAERGLKPGHGEMPPSERIVVVGGGEGDCLCYDELVRNGDPDFVVSVVPRAEDLMNIQYTSGTTGLPKGTMLSHRFWIIAGVVPTLMWGLEFRTILSDHPFFYIDPQWMLVAGLYTGARVDFANGMSIRKYVDWLADRHTELTWLADPVLERDPHPRESDVSIKLFLGYEVGPAMVEEARRRFGAPTRECYGMTEIGMGLAVPLEVDDPSAASTCGIPAPFRRFRIVDADGHDVPDGEMGELLVGGEGILHGYYNRPEATAAALVDGWYRTGDLFIRETSGFYRIVGRLKDMVRRSGESIAAAEVERVLVEMPEVIDAAIVPVPDDHRGEEVKAYIVLAKGVEKIRPESIIEHCQKRLARFKHPRFIAFVDTLPMTETGKVAKNKLIAGASNLRVDAYDVVEGIWR</sequence>
<protein>
    <submittedName>
        <fullName evidence="3">Class I adenylate-forming enzyme family protein</fullName>
    </submittedName>
</protein>
<proteinExistence type="predicted"/>
<dbReference type="Gene3D" id="3.30.300.30">
    <property type="match status" value="1"/>
</dbReference>
<reference evidence="3" key="1">
    <citation type="submission" date="2023-07" db="EMBL/GenBank/DDBJ databases">
        <title>Bacterial whole genome sequence for Sphingobium sp. HBC34.</title>
        <authorList>
            <person name="Le V."/>
            <person name="Ko S.-R."/>
            <person name="Ahn C.-Y."/>
            <person name="Oh H.-M."/>
        </authorList>
    </citation>
    <scope>NUCLEOTIDE SEQUENCE</scope>
    <source>
        <strain evidence="3">HBC34</strain>
    </source>
</reference>
<organism evidence="3 4">
    <name type="scientific">Sphingobium cyanobacteriorum</name>
    <dbReference type="NCBI Taxonomy" id="3063954"/>
    <lineage>
        <taxon>Bacteria</taxon>
        <taxon>Pseudomonadati</taxon>
        <taxon>Pseudomonadota</taxon>
        <taxon>Alphaproteobacteria</taxon>
        <taxon>Sphingomonadales</taxon>
        <taxon>Sphingomonadaceae</taxon>
        <taxon>Sphingobium</taxon>
    </lineage>
</organism>
<evidence type="ECO:0000313" key="3">
    <source>
        <dbReference type="EMBL" id="MDO7837386.1"/>
    </source>
</evidence>
<evidence type="ECO:0000313" key="4">
    <source>
        <dbReference type="Proteomes" id="UP001176471"/>
    </source>
</evidence>
<dbReference type="Gene3D" id="3.40.50.12780">
    <property type="entry name" value="N-terminal domain of ligase-like"/>
    <property type="match status" value="1"/>
</dbReference>
<dbReference type="RefSeq" id="WP_304537684.1">
    <property type="nucleotide sequence ID" value="NZ_JAUQOM010000024.1"/>
</dbReference>
<evidence type="ECO:0000259" key="2">
    <source>
        <dbReference type="Pfam" id="PF13193"/>
    </source>
</evidence>
<dbReference type="PANTHER" id="PTHR43767:SF1">
    <property type="entry name" value="NONRIBOSOMAL PEPTIDE SYNTHASE PES1 (EUROFUNG)-RELATED"/>
    <property type="match status" value="1"/>
</dbReference>
<dbReference type="EMBL" id="JAUQOM010000024">
    <property type="protein sequence ID" value="MDO7837386.1"/>
    <property type="molecule type" value="Genomic_DNA"/>
</dbReference>
<dbReference type="PROSITE" id="PS00455">
    <property type="entry name" value="AMP_BINDING"/>
    <property type="match status" value="1"/>
</dbReference>
<comment type="caution">
    <text evidence="3">The sequence shown here is derived from an EMBL/GenBank/DDBJ whole genome shotgun (WGS) entry which is preliminary data.</text>
</comment>
<dbReference type="InterPro" id="IPR050237">
    <property type="entry name" value="ATP-dep_AMP-bd_enzyme"/>
</dbReference>
<dbReference type="InterPro" id="IPR000873">
    <property type="entry name" value="AMP-dep_synth/lig_dom"/>
</dbReference>
<dbReference type="Pfam" id="PF13193">
    <property type="entry name" value="AMP-binding_C"/>
    <property type="match status" value="1"/>
</dbReference>
<dbReference type="InterPro" id="IPR042099">
    <property type="entry name" value="ANL_N_sf"/>
</dbReference>
<dbReference type="InterPro" id="IPR045851">
    <property type="entry name" value="AMP-bd_C_sf"/>
</dbReference>
<dbReference type="Proteomes" id="UP001176471">
    <property type="component" value="Unassembled WGS sequence"/>
</dbReference>
<dbReference type="Pfam" id="PF00501">
    <property type="entry name" value="AMP-binding"/>
    <property type="match status" value="1"/>
</dbReference>
<dbReference type="InterPro" id="IPR025110">
    <property type="entry name" value="AMP-bd_C"/>
</dbReference>
<feature type="domain" description="AMP-binding enzyme C-terminal" evidence="2">
    <location>
        <begin position="436"/>
        <end position="512"/>
    </location>
</feature>
<name>A0ABT8ZVB8_9SPHN</name>
<accession>A0ABT8ZVB8</accession>
<evidence type="ECO:0000259" key="1">
    <source>
        <dbReference type="Pfam" id="PF00501"/>
    </source>
</evidence>
<gene>
    <name evidence="3" type="ORF">Q4610_20280</name>
</gene>
<feature type="domain" description="AMP-dependent synthetase/ligase" evidence="1">
    <location>
        <begin position="35"/>
        <end position="386"/>
    </location>
</feature>
<keyword evidence="4" id="KW-1185">Reference proteome</keyword>